<evidence type="ECO:0000313" key="5">
    <source>
        <dbReference type="EMBL" id="MBW4665879.1"/>
    </source>
</evidence>
<dbReference type="Gene3D" id="3.40.50.1220">
    <property type="entry name" value="TPP-binding domain"/>
    <property type="match status" value="1"/>
</dbReference>
<dbReference type="GO" id="GO:0009099">
    <property type="term" value="P:L-valine biosynthetic process"/>
    <property type="evidence" value="ECO:0007669"/>
    <property type="project" value="TreeGrafter"/>
</dbReference>
<comment type="similarity">
    <text evidence="1">Belongs to the TPP enzyme family.</text>
</comment>
<dbReference type="CDD" id="cd00568">
    <property type="entry name" value="TPP_enzymes"/>
    <property type="match status" value="1"/>
</dbReference>
<dbReference type="EMBL" id="JAHHGZ010000001">
    <property type="protein sequence ID" value="MBW4665879.1"/>
    <property type="molecule type" value="Genomic_DNA"/>
</dbReference>
<dbReference type="PANTHER" id="PTHR18968:SF13">
    <property type="entry name" value="ACETOLACTATE SYNTHASE CATALYTIC SUBUNIT, MITOCHONDRIAL"/>
    <property type="match status" value="1"/>
</dbReference>
<comment type="caution">
    <text evidence="5">The sequence shown here is derived from an EMBL/GenBank/DDBJ whole genome shotgun (WGS) entry which is preliminary data.</text>
</comment>
<dbReference type="InterPro" id="IPR029035">
    <property type="entry name" value="DHS-like_NAD/FAD-binding_dom"/>
</dbReference>
<dbReference type="Proteomes" id="UP000729701">
    <property type="component" value="Unassembled WGS sequence"/>
</dbReference>
<dbReference type="Pfam" id="PF02775">
    <property type="entry name" value="TPP_enzyme_C"/>
    <property type="match status" value="1"/>
</dbReference>
<dbReference type="CDD" id="cd07035">
    <property type="entry name" value="TPP_PYR_POX_like"/>
    <property type="match status" value="1"/>
</dbReference>
<dbReference type="GO" id="GO:0005948">
    <property type="term" value="C:acetolactate synthase complex"/>
    <property type="evidence" value="ECO:0007669"/>
    <property type="project" value="TreeGrafter"/>
</dbReference>
<evidence type="ECO:0000256" key="2">
    <source>
        <dbReference type="ARBA" id="ARBA00023052"/>
    </source>
</evidence>
<dbReference type="InterPro" id="IPR012001">
    <property type="entry name" value="Thiamin_PyroP_enz_TPP-bd_dom"/>
</dbReference>
<sequence length="596" mass="66108">MSAMLLTTKSPLNNSSSKLVSCNFALIEILRRWGIKHYAGVNGGGVIKVAQHLLPVNHLDQLCDEMSRMLTMNEYIAGFVPIGHYLATGVPAATLLTTGAATKLGLCGLTEAKLHNIPAVYLVALNSTQVHGKAPLQDVSEYGMNLIPQLQAELGDGCVIIDDLSVIKEKLWMVQKILSESRPVVIAFHPDIMQQDVDINLLSFPPVLPKSEINCLDIDALVSQLASYPPSKRIILYVGEEAARYELCNSLIDELSYRLSSPIVWSVNGANVVSETNPYGYGHIMFGGNDRALKLWKSINADDLLIAIGFDPYEYVLNCEQIRAGSVWHLTNFEKPYGHQNGNFQHRVAFKYQKVHGDIALVLKEVLNRLPKFEYQDSLMPDNQSLNTRTISRTVHPDTVDLVSFYEQLGQCWQPNSIGFDDVCMTYKDRPYLMQRRHPNIRFYSMYHGSAMGGAFGLGCGAKLSNPRLHTFIFSGDGCWRLYGGAIADASQLGLRLFIINNSCYGIIEQGAPSIIPGLDSKRYHSHLPSIDFVAAAKAHGWDGYRVKPDLSNLSEIMDACYNSNPQSILVEVPVDATQIIGLNPRVQNLRGNCYL</sequence>
<dbReference type="InterPro" id="IPR029061">
    <property type="entry name" value="THDP-binding"/>
</dbReference>
<evidence type="ECO:0000259" key="3">
    <source>
        <dbReference type="Pfam" id="PF02775"/>
    </source>
</evidence>
<feature type="domain" description="Thiamine pyrophosphate enzyme TPP-binding" evidence="3">
    <location>
        <begin position="441"/>
        <end position="572"/>
    </location>
</feature>
<proteinExistence type="inferred from homology"/>
<name>A0A951UQD8_9CYAN</name>
<dbReference type="InterPro" id="IPR045229">
    <property type="entry name" value="TPP_enz"/>
</dbReference>
<protein>
    <recommendedName>
        <fullName evidence="7">Thiamine pyrophosphate-binding protein</fullName>
    </recommendedName>
</protein>
<dbReference type="SUPFAM" id="SSF52467">
    <property type="entry name" value="DHS-like NAD/FAD-binding domain"/>
    <property type="match status" value="1"/>
</dbReference>
<dbReference type="AlphaFoldDB" id="A0A951UQD8"/>
<dbReference type="GO" id="GO:0009097">
    <property type="term" value="P:isoleucine biosynthetic process"/>
    <property type="evidence" value="ECO:0007669"/>
    <property type="project" value="TreeGrafter"/>
</dbReference>
<organism evidence="5 6">
    <name type="scientific">Cyanomargarita calcarea GSE-NOS-MK-12-04C</name>
    <dbReference type="NCBI Taxonomy" id="2839659"/>
    <lineage>
        <taxon>Bacteria</taxon>
        <taxon>Bacillati</taxon>
        <taxon>Cyanobacteriota</taxon>
        <taxon>Cyanophyceae</taxon>
        <taxon>Nostocales</taxon>
        <taxon>Cyanomargaritaceae</taxon>
        <taxon>Cyanomargarita</taxon>
    </lineage>
</organism>
<evidence type="ECO:0008006" key="7">
    <source>
        <dbReference type="Google" id="ProtNLM"/>
    </source>
</evidence>
<dbReference type="GO" id="GO:0003984">
    <property type="term" value="F:acetolactate synthase activity"/>
    <property type="evidence" value="ECO:0007669"/>
    <property type="project" value="TreeGrafter"/>
</dbReference>
<reference evidence="5" key="1">
    <citation type="submission" date="2021-05" db="EMBL/GenBank/DDBJ databases">
        <authorList>
            <person name="Pietrasiak N."/>
            <person name="Ward R."/>
            <person name="Stajich J.E."/>
            <person name="Kurbessoian T."/>
        </authorList>
    </citation>
    <scope>NUCLEOTIDE SEQUENCE</scope>
    <source>
        <strain evidence="5">GSE-NOS-MK-12-04C</strain>
    </source>
</reference>
<evidence type="ECO:0000256" key="1">
    <source>
        <dbReference type="ARBA" id="ARBA00007812"/>
    </source>
</evidence>
<dbReference type="SUPFAM" id="SSF52518">
    <property type="entry name" value="Thiamin diphosphate-binding fold (THDP-binding)"/>
    <property type="match status" value="2"/>
</dbReference>
<dbReference type="Pfam" id="PF02776">
    <property type="entry name" value="TPP_enzyme_N"/>
    <property type="match status" value="1"/>
</dbReference>
<dbReference type="InterPro" id="IPR011766">
    <property type="entry name" value="TPP_enzyme_TPP-bd"/>
</dbReference>
<dbReference type="PANTHER" id="PTHR18968">
    <property type="entry name" value="THIAMINE PYROPHOSPHATE ENZYMES"/>
    <property type="match status" value="1"/>
</dbReference>
<dbReference type="GO" id="GO:0030976">
    <property type="term" value="F:thiamine pyrophosphate binding"/>
    <property type="evidence" value="ECO:0007669"/>
    <property type="project" value="InterPro"/>
</dbReference>
<feature type="domain" description="Thiamine pyrophosphate enzyme N-terminal TPP-binding" evidence="4">
    <location>
        <begin position="25"/>
        <end position="138"/>
    </location>
</feature>
<evidence type="ECO:0000259" key="4">
    <source>
        <dbReference type="Pfam" id="PF02776"/>
    </source>
</evidence>
<dbReference type="GO" id="GO:0050660">
    <property type="term" value="F:flavin adenine dinucleotide binding"/>
    <property type="evidence" value="ECO:0007669"/>
    <property type="project" value="TreeGrafter"/>
</dbReference>
<evidence type="ECO:0000313" key="6">
    <source>
        <dbReference type="Proteomes" id="UP000729701"/>
    </source>
</evidence>
<keyword evidence="2" id="KW-0786">Thiamine pyrophosphate</keyword>
<dbReference type="Gene3D" id="3.40.50.970">
    <property type="match status" value="2"/>
</dbReference>
<gene>
    <name evidence="5" type="ORF">KME60_00170</name>
</gene>
<reference evidence="5" key="2">
    <citation type="journal article" date="2022" name="Microbiol. Resour. Announc.">
        <title>Metagenome Sequencing to Explore Phylogenomics of Terrestrial Cyanobacteria.</title>
        <authorList>
            <person name="Ward R.D."/>
            <person name="Stajich J.E."/>
            <person name="Johansen J.R."/>
            <person name="Huntemann M."/>
            <person name="Clum A."/>
            <person name="Foster B."/>
            <person name="Foster B."/>
            <person name="Roux S."/>
            <person name="Palaniappan K."/>
            <person name="Varghese N."/>
            <person name="Mukherjee S."/>
            <person name="Reddy T.B.K."/>
            <person name="Daum C."/>
            <person name="Copeland A."/>
            <person name="Chen I.A."/>
            <person name="Ivanova N.N."/>
            <person name="Kyrpides N.C."/>
            <person name="Shapiro N."/>
            <person name="Eloe-Fadrosh E.A."/>
            <person name="Pietrasiak N."/>
        </authorList>
    </citation>
    <scope>NUCLEOTIDE SEQUENCE</scope>
    <source>
        <strain evidence="5">GSE-NOS-MK-12-04C</strain>
    </source>
</reference>
<accession>A0A951UQD8</accession>